<dbReference type="AlphaFoldDB" id="A0AAN1WFS1"/>
<evidence type="ECO:0000256" key="1">
    <source>
        <dbReference type="SAM" id="SignalP"/>
    </source>
</evidence>
<name>A0AAN1WFS1_9GAMM</name>
<reference evidence="2 3" key="1">
    <citation type="journal article" date="2022" name="IScience">
        <title>An ultrasensitive nanofiber-based assay for enzymatic hydrolysis and deep-sea microbial degradation of cellulose.</title>
        <authorList>
            <person name="Tsudome M."/>
            <person name="Tachioka M."/>
            <person name="Miyazaki M."/>
            <person name="Uchimura K."/>
            <person name="Tsuda M."/>
            <person name="Takaki Y."/>
            <person name="Deguchi S."/>
        </authorList>
    </citation>
    <scope>NUCLEOTIDE SEQUENCE [LARGE SCALE GENOMIC DNA]</scope>
    <source>
        <strain evidence="2 3">GE09</strain>
    </source>
</reference>
<feature type="signal peptide" evidence="1">
    <location>
        <begin position="1"/>
        <end position="25"/>
    </location>
</feature>
<protein>
    <submittedName>
        <fullName evidence="2">Uncharacterized protein</fullName>
    </submittedName>
</protein>
<evidence type="ECO:0000313" key="3">
    <source>
        <dbReference type="Proteomes" id="UP001320119"/>
    </source>
</evidence>
<keyword evidence="1" id="KW-0732">Signal</keyword>
<gene>
    <name evidence="2" type="ORF">MARGE09_P0986</name>
</gene>
<sequence length="184" mass="20287">MLSIKEGVGCTCLCLLLVFANASWALDTPLNEKALWLPAKYQGHYIELVSAAQAALDLPRCIEVKQATLDLRQSTPEKSIYRVLCLQESGKTYTEMIDGDGYVSLTPEKNSAMACHKLLLEKTQQMIDISWLEGKPKSLAGGSEGEERYQWDFDAKSLDGDALHYTAVCVADDGVPKVTISARR</sequence>
<dbReference type="EMBL" id="AP023086">
    <property type="protein sequence ID" value="BCD96786.1"/>
    <property type="molecule type" value="Genomic_DNA"/>
</dbReference>
<dbReference type="KEGG" id="marq:MARGE09_P0986"/>
<organism evidence="2 3">
    <name type="scientific">Marinagarivorans cellulosilyticus</name>
    <dbReference type="NCBI Taxonomy" id="2721545"/>
    <lineage>
        <taxon>Bacteria</taxon>
        <taxon>Pseudomonadati</taxon>
        <taxon>Pseudomonadota</taxon>
        <taxon>Gammaproteobacteria</taxon>
        <taxon>Cellvibrionales</taxon>
        <taxon>Cellvibrionaceae</taxon>
        <taxon>Marinagarivorans</taxon>
    </lineage>
</organism>
<dbReference type="RefSeq" id="WP_236986271.1">
    <property type="nucleotide sequence ID" value="NZ_AP023086.1"/>
</dbReference>
<accession>A0AAN1WFS1</accession>
<keyword evidence="3" id="KW-1185">Reference proteome</keyword>
<feature type="chain" id="PRO_5042932415" evidence="1">
    <location>
        <begin position="26"/>
        <end position="184"/>
    </location>
</feature>
<evidence type="ECO:0000313" key="2">
    <source>
        <dbReference type="EMBL" id="BCD96786.1"/>
    </source>
</evidence>
<proteinExistence type="predicted"/>
<dbReference type="Proteomes" id="UP001320119">
    <property type="component" value="Chromosome"/>
</dbReference>